<evidence type="ECO:0000313" key="9">
    <source>
        <dbReference type="Proteomes" id="UP000830055"/>
    </source>
</evidence>
<evidence type="ECO:0000259" key="7">
    <source>
        <dbReference type="Pfam" id="PF02769"/>
    </source>
</evidence>
<dbReference type="CDD" id="cd02195">
    <property type="entry name" value="SelD"/>
    <property type="match status" value="1"/>
</dbReference>
<keyword evidence="3" id="KW-0418">Kinase</keyword>
<sequence length="320" mass="33676">MSGLVQTEDANLLVGYRDNDDAGVYQLSDDLALVTTADFITPPVNDPYLFGQIAAANALSDIYAMGGEPKVCLNLVCFPSRKLPPKQLQQIIAGALSKITEAGAVLAGGHSVEDDEPKFGLSVIGLVHPRRIWRNGGAQPGDALILTKPVGSGVLFNANLKKWVSAAAMQTCIATLIHLNRTAAEIMKRYAIHAATDVTGFGLGGHALEMAKASQATLCLTLADVPVLDEAGAMYRKGMSTGVNRANEKLLADHLRFARDYPDWQRQLLFDPQTSGGLLAALPADQATDLLAALHQAGVSAAAQIGEVVVDADSPGIIVA</sequence>
<keyword evidence="9" id="KW-1185">Reference proteome</keyword>
<dbReference type="PIRSF" id="PIRSF036407">
    <property type="entry name" value="Selenphspht_syn"/>
    <property type="match status" value="1"/>
</dbReference>
<keyword evidence="4" id="KW-0067">ATP-binding</keyword>
<evidence type="ECO:0000256" key="1">
    <source>
        <dbReference type="ARBA" id="ARBA00022679"/>
    </source>
</evidence>
<name>A0ABM7W4R4_9BACT</name>
<dbReference type="InterPro" id="IPR036921">
    <property type="entry name" value="PurM-like_N_sf"/>
</dbReference>
<dbReference type="NCBIfam" id="TIGR00476">
    <property type="entry name" value="selD"/>
    <property type="match status" value="1"/>
</dbReference>
<keyword evidence="2" id="KW-0547">Nucleotide-binding</keyword>
<evidence type="ECO:0000259" key="6">
    <source>
        <dbReference type="Pfam" id="PF00586"/>
    </source>
</evidence>
<gene>
    <name evidence="8" type="primary">selD_1</name>
    <name evidence="8" type="ORF">DPPLL_02650</name>
</gene>
<keyword evidence="5" id="KW-0711">Selenium</keyword>
<feature type="domain" description="PurM-like N-terminal" evidence="6">
    <location>
        <begin position="20"/>
        <end position="127"/>
    </location>
</feature>
<dbReference type="EMBL" id="AP025516">
    <property type="protein sequence ID" value="BDD85900.1"/>
    <property type="molecule type" value="Genomic_DNA"/>
</dbReference>
<dbReference type="Pfam" id="PF02769">
    <property type="entry name" value="AIRS_C"/>
    <property type="match status" value="1"/>
</dbReference>
<evidence type="ECO:0000313" key="8">
    <source>
        <dbReference type="EMBL" id="BDD85900.1"/>
    </source>
</evidence>
<evidence type="ECO:0000256" key="3">
    <source>
        <dbReference type="ARBA" id="ARBA00022777"/>
    </source>
</evidence>
<dbReference type="InterPro" id="IPR016188">
    <property type="entry name" value="PurM-like_N"/>
</dbReference>
<evidence type="ECO:0000256" key="2">
    <source>
        <dbReference type="ARBA" id="ARBA00022741"/>
    </source>
</evidence>
<dbReference type="PANTHER" id="PTHR10256">
    <property type="entry name" value="SELENIDE, WATER DIKINASE"/>
    <property type="match status" value="1"/>
</dbReference>
<proteinExistence type="predicted"/>
<reference evidence="8 9" key="1">
    <citation type="submission" date="2022-01" db="EMBL/GenBank/DDBJ databases">
        <title>Desulfofustis limnae sp. nov., a novel mesophilic sulfate-reducing bacterium isolated from marsh soil.</title>
        <authorList>
            <person name="Watanabe M."/>
            <person name="Takahashi A."/>
            <person name="Kojima H."/>
            <person name="Fukui M."/>
        </authorList>
    </citation>
    <scope>NUCLEOTIDE SEQUENCE [LARGE SCALE GENOMIC DNA]</scope>
    <source>
        <strain evidence="8 9">PPLL</strain>
    </source>
</reference>
<accession>A0ABM7W4R4</accession>
<dbReference type="Proteomes" id="UP000830055">
    <property type="component" value="Chromosome"/>
</dbReference>
<dbReference type="Gene3D" id="3.30.1330.10">
    <property type="entry name" value="PurM-like, N-terminal domain"/>
    <property type="match status" value="1"/>
</dbReference>
<dbReference type="InterPro" id="IPR010918">
    <property type="entry name" value="PurM-like_C_dom"/>
</dbReference>
<dbReference type="SUPFAM" id="SSF56042">
    <property type="entry name" value="PurM C-terminal domain-like"/>
    <property type="match status" value="1"/>
</dbReference>
<dbReference type="PANTHER" id="PTHR10256:SF0">
    <property type="entry name" value="INACTIVE SELENIDE, WATER DIKINASE-LIKE PROTEIN-RELATED"/>
    <property type="match status" value="1"/>
</dbReference>
<dbReference type="InterPro" id="IPR004536">
    <property type="entry name" value="SPS/SelD"/>
</dbReference>
<dbReference type="InterPro" id="IPR036676">
    <property type="entry name" value="PurM-like_C_sf"/>
</dbReference>
<evidence type="ECO:0000256" key="4">
    <source>
        <dbReference type="ARBA" id="ARBA00022840"/>
    </source>
</evidence>
<protein>
    <submittedName>
        <fullName evidence="8">Selenide, water dikinase</fullName>
    </submittedName>
</protein>
<organism evidence="8 9">
    <name type="scientific">Desulfofustis limnaeus</name>
    <dbReference type="NCBI Taxonomy" id="2740163"/>
    <lineage>
        <taxon>Bacteria</taxon>
        <taxon>Pseudomonadati</taxon>
        <taxon>Thermodesulfobacteriota</taxon>
        <taxon>Desulfobulbia</taxon>
        <taxon>Desulfobulbales</taxon>
        <taxon>Desulfocapsaceae</taxon>
        <taxon>Desulfofustis</taxon>
    </lineage>
</organism>
<dbReference type="Pfam" id="PF00586">
    <property type="entry name" value="AIRS"/>
    <property type="match status" value="1"/>
</dbReference>
<evidence type="ECO:0000256" key="5">
    <source>
        <dbReference type="ARBA" id="ARBA00023266"/>
    </source>
</evidence>
<dbReference type="SUPFAM" id="SSF55326">
    <property type="entry name" value="PurM N-terminal domain-like"/>
    <property type="match status" value="1"/>
</dbReference>
<dbReference type="Gene3D" id="3.90.650.10">
    <property type="entry name" value="PurM-like C-terminal domain"/>
    <property type="match status" value="1"/>
</dbReference>
<keyword evidence="1" id="KW-0808">Transferase</keyword>
<dbReference type="NCBIfam" id="NF002098">
    <property type="entry name" value="PRK00943.1"/>
    <property type="match status" value="1"/>
</dbReference>
<feature type="domain" description="PurM-like C-terminal" evidence="7">
    <location>
        <begin position="139"/>
        <end position="311"/>
    </location>
</feature>